<keyword evidence="5 12" id="KW-0479">Metal-binding</keyword>
<comment type="caution">
    <text evidence="14">The sequence shown here is derived from an EMBL/GenBank/DDBJ whole genome shotgun (WGS) entry which is preliminary data.</text>
</comment>
<evidence type="ECO:0000256" key="2">
    <source>
        <dbReference type="ARBA" id="ARBA00012035"/>
    </source>
</evidence>
<dbReference type="InterPro" id="IPR002173">
    <property type="entry name" value="Carboh/pur_kinase_PfkB_CS"/>
</dbReference>
<dbReference type="InterPro" id="IPR002139">
    <property type="entry name" value="Ribo/fructo_kinase"/>
</dbReference>
<comment type="similarity">
    <text evidence="1">Belongs to the carbohydrate kinase pfkB family.</text>
</comment>
<evidence type="ECO:0000256" key="11">
    <source>
        <dbReference type="ARBA" id="ARBA00023277"/>
    </source>
</evidence>
<evidence type="ECO:0000313" key="15">
    <source>
        <dbReference type="Proteomes" id="UP000483839"/>
    </source>
</evidence>
<evidence type="ECO:0000259" key="13">
    <source>
        <dbReference type="Pfam" id="PF00294"/>
    </source>
</evidence>
<dbReference type="GO" id="GO:0005524">
    <property type="term" value="F:ATP binding"/>
    <property type="evidence" value="ECO:0007669"/>
    <property type="project" value="UniProtKB-UniRule"/>
</dbReference>
<dbReference type="RefSeq" id="WP_154617677.1">
    <property type="nucleotide sequence ID" value="NZ_JADFAZ010000009.1"/>
</dbReference>
<dbReference type="InterPro" id="IPR011877">
    <property type="entry name" value="Ribokinase"/>
</dbReference>
<sequence length="303" mass="33192">MSRIVVIGSISMDLVMETSRIPQEGETVFGNHFSMVPGGKGANQAVALGRLSSDQDDCTIIGCLGQDSFGPLLKQNLVDNNLNTSYVGTVPSSSGIAQITLFQQDNRIIVCPGANDFVSPDRWSSEWEVIEQADLVILQNEIPHQANKRIASYCKEHGIKVLYNPAPSRSTDKEMIDLVDYVTPNQHECQELFPERTLEENVMAYPNKLIVTLGSQGSIFFDGSSLKTIPAIKADVVDTTGAGDTFNGAFGFALTKQLPIDQALQFATLASHLSVQKFGAQGGMPTLEEMRKHQAYEKTWDFK</sequence>
<evidence type="ECO:0000256" key="6">
    <source>
        <dbReference type="ARBA" id="ARBA00022741"/>
    </source>
</evidence>
<comment type="subcellular location">
    <subcellularLocation>
        <location evidence="12">Cytoplasm</location>
    </subcellularLocation>
</comment>
<keyword evidence="6 12" id="KW-0547">Nucleotide-binding</keyword>
<evidence type="ECO:0000256" key="10">
    <source>
        <dbReference type="ARBA" id="ARBA00022958"/>
    </source>
</evidence>
<dbReference type="AlphaFoldDB" id="A0A6L6GAJ3"/>
<dbReference type="EC" id="2.7.1.15" evidence="2 12"/>
<evidence type="ECO:0000256" key="1">
    <source>
        <dbReference type="ARBA" id="ARBA00005380"/>
    </source>
</evidence>
<dbReference type="GO" id="GO:0019303">
    <property type="term" value="P:D-ribose catabolic process"/>
    <property type="evidence" value="ECO:0007669"/>
    <property type="project" value="UniProtKB-UniRule"/>
</dbReference>
<comment type="caution">
    <text evidence="12">Lacks conserved residue(s) required for the propagation of feature annotation.</text>
</comment>
<name>A0A6L6GAJ3_STRUB</name>
<organism evidence="14 15">
    <name type="scientific">Streptococcus uberis</name>
    <dbReference type="NCBI Taxonomy" id="1349"/>
    <lineage>
        <taxon>Bacteria</taxon>
        <taxon>Bacillati</taxon>
        <taxon>Bacillota</taxon>
        <taxon>Bacilli</taxon>
        <taxon>Lactobacillales</taxon>
        <taxon>Streptococcaceae</taxon>
        <taxon>Streptococcus</taxon>
    </lineage>
</organism>
<evidence type="ECO:0000256" key="5">
    <source>
        <dbReference type="ARBA" id="ARBA00022723"/>
    </source>
</evidence>
<dbReference type="UniPathway" id="UPA00916">
    <property type="reaction ID" value="UER00889"/>
</dbReference>
<keyword evidence="9 12" id="KW-0460">Magnesium</keyword>
<dbReference type="SUPFAM" id="SSF53613">
    <property type="entry name" value="Ribokinase-like"/>
    <property type="match status" value="1"/>
</dbReference>
<dbReference type="PANTHER" id="PTHR10584:SF166">
    <property type="entry name" value="RIBOKINASE"/>
    <property type="match status" value="1"/>
</dbReference>
<keyword evidence="11 12" id="KW-0119">Carbohydrate metabolism</keyword>
<gene>
    <name evidence="12 14" type="primary">rbsK</name>
    <name evidence="14" type="ORF">GKS16_07915</name>
</gene>
<comment type="catalytic activity">
    <reaction evidence="12">
        <text>D-ribose + ATP = D-ribose 5-phosphate + ADP + H(+)</text>
        <dbReference type="Rhea" id="RHEA:13697"/>
        <dbReference type="ChEBI" id="CHEBI:15378"/>
        <dbReference type="ChEBI" id="CHEBI:30616"/>
        <dbReference type="ChEBI" id="CHEBI:47013"/>
        <dbReference type="ChEBI" id="CHEBI:78346"/>
        <dbReference type="ChEBI" id="CHEBI:456216"/>
        <dbReference type="EC" id="2.7.1.15"/>
    </reaction>
</comment>
<comment type="subunit">
    <text evidence="12">Homodimer.</text>
</comment>
<evidence type="ECO:0000256" key="4">
    <source>
        <dbReference type="ARBA" id="ARBA00022679"/>
    </source>
</evidence>
<evidence type="ECO:0000313" key="14">
    <source>
        <dbReference type="EMBL" id="MTD02190.1"/>
    </source>
</evidence>
<feature type="binding site" evidence="12">
    <location>
        <position position="238"/>
    </location>
    <ligand>
        <name>K(+)</name>
        <dbReference type="ChEBI" id="CHEBI:29103"/>
    </ligand>
</feature>
<comment type="function">
    <text evidence="12">Catalyzes the phosphorylation of ribose at O-5 in a reaction requiring ATP and magnesium. The resulting D-ribose-5-phosphate can then be used either for sythesis of nucleotides, histidine, and tryptophan, or as a component of the pentose phosphate pathway.</text>
</comment>
<dbReference type="InterPro" id="IPR011611">
    <property type="entry name" value="PfkB_dom"/>
</dbReference>
<dbReference type="GO" id="GO:0046872">
    <property type="term" value="F:metal ion binding"/>
    <property type="evidence" value="ECO:0007669"/>
    <property type="project" value="UniProtKB-KW"/>
</dbReference>
<dbReference type="PRINTS" id="PR00990">
    <property type="entry name" value="RIBOKINASE"/>
</dbReference>
<feature type="binding site" evidence="12">
    <location>
        <position position="277"/>
    </location>
    <ligand>
        <name>K(+)</name>
        <dbReference type="ChEBI" id="CHEBI:29103"/>
    </ligand>
</feature>
<proteinExistence type="inferred from homology"/>
<feature type="binding site" evidence="12">
    <location>
        <position position="240"/>
    </location>
    <ligand>
        <name>K(+)</name>
        <dbReference type="ChEBI" id="CHEBI:29103"/>
    </ligand>
</feature>
<feature type="binding site" evidence="12">
    <location>
        <begin position="11"/>
        <end position="13"/>
    </location>
    <ligand>
        <name>substrate</name>
    </ligand>
</feature>
<dbReference type="EMBL" id="WLXI01000054">
    <property type="protein sequence ID" value="MTD02190.1"/>
    <property type="molecule type" value="Genomic_DNA"/>
</dbReference>
<dbReference type="PANTHER" id="PTHR10584">
    <property type="entry name" value="SUGAR KINASE"/>
    <property type="match status" value="1"/>
</dbReference>
<keyword evidence="8 12" id="KW-0067">ATP-binding</keyword>
<dbReference type="Gene3D" id="3.40.1190.20">
    <property type="match status" value="1"/>
</dbReference>
<comment type="pathway">
    <text evidence="12">Carbohydrate metabolism; D-ribose degradation; D-ribose 5-phosphate from beta-D-ribopyranose: step 2/2.</text>
</comment>
<evidence type="ECO:0000256" key="8">
    <source>
        <dbReference type="ARBA" id="ARBA00022840"/>
    </source>
</evidence>
<dbReference type="NCBIfam" id="TIGR02152">
    <property type="entry name" value="D_ribokin_bact"/>
    <property type="match status" value="1"/>
</dbReference>
<comment type="similarity">
    <text evidence="12">Belongs to the carbohydrate kinase PfkB family. Ribokinase subfamily.</text>
</comment>
<dbReference type="Pfam" id="PF00294">
    <property type="entry name" value="PfkB"/>
    <property type="match status" value="1"/>
</dbReference>
<comment type="cofactor">
    <cofactor evidence="12">
        <name>Mg(2+)</name>
        <dbReference type="ChEBI" id="CHEBI:18420"/>
    </cofactor>
    <text evidence="12">Requires a divalent cation, most likely magnesium in vivo, as an electrophilic catalyst to aid phosphoryl group transfer. It is the chelate of the metal and the nucleotide that is the actual substrate.</text>
</comment>
<feature type="domain" description="Carbohydrate kinase PfkB" evidence="13">
    <location>
        <begin position="1"/>
        <end position="286"/>
    </location>
</feature>
<dbReference type="CDD" id="cd01174">
    <property type="entry name" value="ribokinase"/>
    <property type="match status" value="1"/>
</dbReference>
<accession>A0A6L6GAJ3</accession>
<feature type="binding site" evidence="12">
    <location>
        <position position="141"/>
    </location>
    <ligand>
        <name>substrate</name>
    </ligand>
</feature>
<dbReference type="InterPro" id="IPR029056">
    <property type="entry name" value="Ribokinase-like"/>
</dbReference>
<feature type="binding site" evidence="12">
    <location>
        <position position="244"/>
    </location>
    <ligand>
        <name>substrate</name>
    </ligand>
</feature>
<keyword evidence="7 12" id="KW-0418">Kinase</keyword>
<feature type="binding site" evidence="12">
    <location>
        <position position="279"/>
    </location>
    <ligand>
        <name>K(+)</name>
        <dbReference type="ChEBI" id="CHEBI:29103"/>
    </ligand>
</feature>
<evidence type="ECO:0000256" key="3">
    <source>
        <dbReference type="ARBA" id="ARBA00016943"/>
    </source>
</evidence>
<comment type="activity regulation">
    <text evidence="12">Activated by a monovalent cation that binds near, but not in, the active site. The most likely occupant of the site in vivo is potassium. Ion binding induces a conformational change that may alter substrate affinity.</text>
</comment>
<evidence type="ECO:0000256" key="12">
    <source>
        <dbReference type="HAMAP-Rule" id="MF_01987"/>
    </source>
</evidence>
<feature type="binding site" evidence="12">
    <location>
        <position position="274"/>
    </location>
    <ligand>
        <name>K(+)</name>
        <dbReference type="ChEBI" id="CHEBI:29103"/>
    </ligand>
</feature>
<reference evidence="14 15" key="1">
    <citation type="submission" date="2019-11" db="EMBL/GenBank/DDBJ databases">
        <title>Streptococcus uberis isolated from clinical mastitis cases on a southeastern Queensland dairy.</title>
        <authorList>
            <person name="Workentine M.L."/>
            <person name="Price R."/>
            <person name="Olchowy T."/>
        </authorList>
    </citation>
    <scope>NUCLEOTIDE SEQUENCE [LARGE SCALE GENOMIC DNA]</scope>
    <source>
        <strain evidence="14 15">OLC4459-A17</strain>
    </source>
</reference>
<dbReference type="HAMAP" id="MF_01987">
    <property type="entry name" value="Ribokinase"/>
    <property type="match status" value="1"/>
</dbReference>
<dbReference type="GO" id="GO:0004747">
    <property type="term" value="F:ribokinase activity"/>
    <property type="evidence" value="ECO:0007669"/>
    <property type="project" value="UniProtKB-UniRule"/>
</dbReference>
<keyword evidence="10 12" id="KW-0630">Potassium</keyword>
<feature type="binding site" evidence="12">
    <location>
        <position position="185"/>
    </location>
    <ligand>
        <name>ATP</name>
        <dbReference type="ChEBI" id="CHEBI:30616"/>
    </ligand>
</feature>
<feature type="binding site" evidence="12">
    <location>
        <begin position="39"/>
        <end position="43"/>
    </location>
    <ligand>
        <name>substrate</name>
    </ligand>
</feature>
<evidence type="ECO:0000256" key="7">
    <source>
        <dbReference type="ARBA" id="ARBA00022777"/>
    </source>
</evidence>
<feature type="active site" description="Proton acceptor" evidence="12">
    <location>
        <position position="244"/>
    </location>
</feature>
<dbReference type="PROSITE" id="PS00583">
    <property type="entry name" value="PFKB_KINASES_1"/>
    <property type="match status" value="1"/>
</dbReference>
<dbReference type="GO" id="GO:0005829">
    <property type="term" value="C:cytosol"/>
    <property type="evidence" value="ECO:0007669"/>
    <property type="project" value="TreeGrafter"/>
</dbReference>
<dbReference type="Proteomes" id="UP000483839">
    <property type="component" value="Unassembled WGS sequence"/>
</dbReference>
<keyword evidence="12" id="KW-0963">Cytoplasm</keyword>
<feature type="binding site" evidence="12">
    <location>
        <begin position="243"/>
        <end position="244"/>
    </location>
    <ligand>
        <name>ATP</name>
        <dbReference type="ChEBI" id="CHEBI:30616"/>
    </ligand>
</feature>
<keyword evidence="4 12" id="KW-0808">Transferase</keyword>
<feature type="binding site" evidence="12">
    <location>
        <begin position="212"/>
        <end position="217"/>
    </location>
    <ligand>
        <name>ATP</name>
        <dbReference type="ChEBI" id="CHEBI:30616"/>
    </ligand>
</feature>
<protein>
    <recommendedName>
        <fullName evidence="3 12">Ribokinase</fullName>
        <shortName evidence="12">RK</shortName>
        <ecNumber evidence="2 12">2.7.1.15</ecNumber>
    </recommendedName>
</protein>
<evidence type="ECO:0000256" key="9">
    <source>
        <dbReference type="ARBA" id="ARBA00022842"/>
    </source>
</evidence>